<comment type="similarity">
    <text evidence="2">Belongs to the class-V pyridoxal-phosphate-dependent aminotransferase family. Csd subfamily.</text>
</comment>
<evidence type="ECO:0000256" key="2">
    <source>
        <dbReference type="ARBA" id="ARBA00010447"/>
    </source>
</evidence>
<keyword evidence="7" id="KW-0808">Transferase</keyword>
<evidence type="ECO:0000313" key="7">
    <source>
        <dbReference type="EMBL" id="NLW34133.1"/>
    </source>
</evidence>
<dbReference type="EMBL" id="JAAYEE010000025">
    <property type="protein sequence ID" value="NLW34133.1"/>
    <property type="molecule type" value="Genomic_DNA"/>
</dbReference>
<dbReference type="Proteomes" id="UP000777265">
    <property type="component" value="Unassembled WGS sequence"/>
</dbReference>
<dbReference type="Gene3D" id="3.40.640.10">
    <property type="entry name" value="Type I PLP-dependent aspartate aminotransferase-like (Major domain)"/>
    <property type="match status" value="1"/>
</dbReference>
<comment type="caution">
    <text evidence="7">The sequence shown here is derived from an EMBL/GenBank/DDBJ whole genome shotgun (WGS) entry which is preliminary data.</text>
</comment>
<comment type="catalytic activity">
    <reaction evidence="5">
        <text>(sulfur carrier)-H + L-cysteine = (sulfur carrier)-SH + L-alanine</text>
        <dbReference type="Rhea" id="RHEA:43892"/>
        <dbReference type="Rhea" id="RHEA-COMP:14737"/>
        <dbReference type="Rhea" id="RHEA-COMP:14739"/>
        <dbReference type="ChEBI" id="CHEBI:29917"/>
        <dbReference type="ChEBI" id="CHEBI:35235"/>
        <dbReference type="ChEBI" id="CHEBI:57972"/>
        <dbReference type="ChEBI" id="CHEBI:64428"/>
        <dbReference type="EC" id="2.8.1.7"/>
    </reaction>
</comment>
<dbReference type="InterPro" id="IPR016454">
    <property type="entry name" value="Cysteine_dSase"/>
</dbReference>
<organism evidence="7 8">
    <name type="scientific">Syntrophorhabdus aromaticivorans</name>
    <dbReference type="NCBI Taxonomy" id="328301"/>
    <lineage>
        <taxon>Bacteria</taxon>
        <taxon>Pseudomonadati</taxon>
        <taxon>Thermodesulfobacteriota</taxon>
        <taxon>Syntrophorhabdia</taxon>
        <taxon>Syntrophorhabdales</taxon>
        <taxon>Syntrophorhabdaceae</taxon>
        <taxon>Syntrophorhabdus</taxon>
    </lineage>
</organism>
<evidence type="ECO:0000256" key="3">
    <source>
        <dbReference type="ARBA" id="ARBA00012239"/>
    </source>
</evidence>
<keyword evidence="4" id="KW-0663">Pyridoxal phosphate</keyword>
<evidence type="ECO:0000313" key="8">
    <source>
        <dbReference type="Proteomes" id="UP000777265"/>
    </source>
</evidence>
<dbReference type="InterPro" id="IPR010969">
    <property type="entry name" value="Cys_dSase-rel_unknwn_funct"/>
</dbReference>
<dbReference type="Gene3D" id="3.90.1150.10">
    <property type="entry name" value="Aspartate Aminotransferase, domain 1"/>
    <property type="match status" value="1"/>
</dbReference>
<dbReference type="InterPro" id="IPR015424">
    <property type="entry name" value="PyrdxlP-dep_Trfase"/>
</dbReference>
<dbReference type="PANTHER" id="PTHR43586:SF4">
    <property type="entry name" value="ISOPENICILLIN N EPIMERASE"/>
    <property type="match status" value="1"/>
</dbReference>
<dbReference type="InterPro" id="IPR000192">
    <property type="entry name" value="Aminotrans_V_dom"/>
</dbReference>
<evidence type="ECO:0000256" key="5">
    <source>
        <dbReference type="ARBA" id="ARBA00050776"/>
    </source>
</evidence>
<dbReference type="PIRSF" id="PIRSF005572">
    <property type="entry name" value="NifS"/>
    <property type="match status" value="1"/>
</dbReference>
<keyword evidence="7" id="KW-0032">Aminotransferase</keyword>
<dbReference type="Pfam" id="PF00266">
    <property type="entry name" value="Aminotran_5"/>
    <property type="match status" value="1"/>
</dbReference>
<dbReference type="AlphaFoldDB" id="A0A971M1S1"/>
<feature type="domain" description="Aminotransferase class V" evidence="6">
    <location>
        <begin position="2"/>
        <end position="367"/>
    </location>
</feature>
<evidence type="ECO:0000256" key="4">
    <source>
        <dbReference type="ARBA" id="ARBA00022898"/>
    </source>
</evidence>
<dbReference type="GO" id="GO:0031071">
    <property type="term" value="F:cysteine desulfurase activity"/>
    <property type="evidence" value="ECO:0007669"/>
    <property type="project" value="UniProtKB-EC"/>
</dbReference>
<name>A0A971M1S1_9BACT</name>
<evidence type="ECO:0000256" key="1">
    <source>
        <dbReference type="ARBA" id="ARBA00001933"/>
    </source>
</evidence>
<dbReference type="InterPro" id="IPR015421">
    <property type="entry name" value="PyrdxlP-dep_Trfase_major"/>
</dbReference>
<sequence>MIYLDNAATSFPKPEETIEHLTRFVTTVGGNPGRSGHKLSVEAARIIFEAREKLAEFIHGKRSERLIFTANGTESLNLAILGLLDENDHVITTSLEHNSVMRPLMHLKERRGVEYTVIQCGPDGCLDIEALARAMRKNTKAVIINHGSNVIGTTQPLREIKQAIGNVTLITDACQTIGSVPIDIDRDNIDVLCFSCHKSLLGIQGLGAIYIREGINPRPLKLGGTGSRSESIEHPDFLPDRYECGTPNTPAIASLLGGLTFIEKQGLGRIAARKNALREKLVQGLSGIEHAIVYGCRTNETNAPVISFNLKNKLPSEVGYELNQREIYVRVGLTCAPMAHKTIGTFPAGTVRVSPGYFTTDAEIDHFLEELQHIAER</sequence>
<dbReference type="GO" id="GO:0008483">
    <property type="term" value="F:transaminase activity"/>
    <property type="evidence" value="ECO:0007669"/>
    <property type="project" value="UniProtKB-KW"/>
</dbReference>
<dbReference type="NCBIfam" id="TIGR01977">
    <property type="entry name" value="am_tr_V_EF2568"/>
    <property type="match status" value="1"/>
</dbReference>
<gene>
    <name evidence="7" type="ORF">GXY80_01440</name>
</gene>
<dbReference type="InterPro" id="IPR015422">
    <property type="entry name" value="PyrdxlP-dep_Trfase_small"/>
</dbReference>
<comment type="cofactor">
    <cofactor evidence="1">
        <name>pyridoxal 5'-phosphate</name>
        <dbReference type="ChEBI" id="CHEBI:597326"/>
    </cofactor>
</comment>
<accession>A0A971M1S1</accession>
<dbReference type="SUPFAM" id="SSF53383">
    <property type="entry name" value="PLP-dependent transferases"/>
    <property type="match status" value="1"/>
</dbReference>
<reference evidence="7" key="1">
    <citation type="journal article" date="2020" name="Biotechnol. Biofuels">
        <title>New insights from the biogas microbiome by comprehensive genome-resolved metagenomics of nearly 1600 species originating from multiple anaerobic digesters.</title>
        <authorList>
            <person name="Campanaro S."/>
            <person name="Treu L."/>
            <person name="Rodriguez-R L.M."/>
            <person name="Kovalovszki A."/>
            <person name="Ziels R.M."/>
            <person name="Maus I."/>
            <person name="Zhu X."/>
            <person name="Kougias P.G."/>
            <person name="Basile A."/>
            <person name="Luo G."/>
            <person name="Schluter A."/>
            <person name="Konstantinidis K.T."/>
            <person name="Angelidaki I."/>
        </authorList>
    </citation>
    <scope>NUCLEOTIDE SEQUENCE</scope>
    <source>
        <strain evidence="7">AS06rmzACSIP_7</strain>
    </source>
</reference>
<dbReference type="EC" id="2.8.1.7" evidence="3"/>
<proteinExistence type="inferred from homology"/>
<evidence type="ECO:0000259" key="6">
    <source>
        <dbReference type="Pfam" id="PF00266"/>
    </source>
</evidence>
<reference evidence="7" key="2">
    <citation type="submission" date="2020-01" db="EMBL/GenBank/DDBJ databases">
        <authorList>
            <person name="Campanaro S."/>
        </authorList>
    </citation>
    <scope>NUCLEOTIDE SEQUENCE</scope>
    <source>
        <strain evidence="7">AS06rmzACSIP_7</strain>
    </source>
</reference>
<dbReference type="PANTHER" id="PTHR43586">
    <property type="entry name" value="CYSTEINE DESULFURASE"/>
    <property type="match status" value="1"/>
</dbReference>
<protein>
    <recommendedName>
        <fullName evidence="3">cysteine desulfurase</fullName>
        <ecNumber evidence="3">2.8.1.7</ecNumber>
    </recommendedName>
</protein>